<evidence type="ECO:0000256" key="1">
    <source>
        <dbReference type="SAM" id="MobiDB-lite"/>
    </source>
</evidence>
<dbReference type="AlphaFoldDB" id="A0AAV3RX05"/>
<evidence type="ECO:0000313" key="2">
    <source>
        <dbReference type="EMBL" id="GAA0186253.1"/>
    </source>
</evidence>
<sequence>MMDNQGAQLQQKDGCFTLLSPSVTSKKALVHYTRYYLKQCTCMVTSSTMQSNDSHGKTKKGEEAQNCAESAYSEGK</sequence>
<accession>A0AAV3RX05</accession>
<dbReference type="Proteomes" id="UP001454036">
    <property type="component" value="Unassembled WGS sequence"/>
</dbReference>
<gene>
    <name evidence="2" type="ORF">LIER_33541</name>
</gene>
<evidence type="ECO:0000313" key="3">
    <source>
        <dbReference type="Proteomes" id="UP001454036"/>
    </source>
</evidence>
<feature type="compositionally biased region" description="Basic and acidic residues" evidence="1">
    <location>
        <begin position="54"/>
        <end position="63"/>
    </location>
</feature>
<comment type="caution">
    <text evidence="2">The sequence shown here is derived from an EMBL/GenBank/DDBJ whole genome shotgun (WGS) entry which is preliminary data.</text>
</comment>
<feature type="region of interest" description="Disordered" evidence="1">
    <location>
        <begin position="48"/>
        <end position="76"/>
    </location>
</feature>
<dbReference type="EMBL" id="BAABME010013506">
    <property type="protein sequence ID" value="GAA0186253.1"/>
    <property type="molecule type" value="Genomic_DNA"/>
</dbReference>
<proteinExistence type="predicted"/>
<protein>
    <submittedName>
        <fullName evidence="2">Uncharacterized protein</fullName>
    </submittedName>
</protein>
<organism evidence="2 3">
    <name type="scientific">Lithospermum erythrorhizon</name>
    <name type="common">Purple gromwell</name>
    <name type="synonym">Lithospermum officinale var. erythrorhizon</name>
    <dbReference type="NCBI Taxonomy" id="34254"/>
    <lineage>
        <taxon>Eukaryota</taxon>
        <taxon>Viridiplantae</taxon>
        <taxon>Streptophyta</taxon>
        <taxon>Embryophyta</taxon>
        <taxon>Tracheophyta</taxon>
        <taxon>Spermatophyta</taxon>
        <taxon>Magnoliopsida</taxon>
        <taxon>eudicotyledons</taxon>
        <taxon>Gunneridae</taxon>
        <taxon>Pentapetalae</taxon>
        <taxon>asterids</taxon>
        <taxon>lamiids</taxon>
        <taxon>Boraginales</taxon>
        <taxon>Boraginaceae</taxon>
        <taxon>Boraginoideae</taxon>
        <taxon>Lithospermeae</taxon>
        <taxon>Lithospermum</taxon>
    </lineage>
</organism>
<keyword evidence="3" id="KW-1185">Reference proteome</keyword>
<reference evidence="2 3" key="1">
    <citation type="submission" date="2024-01" db="EMBL/GenBank/DDBJ databases">
        <title>The complete chloroplast genome sequence of Lithospermum erythrorhizon: insights into the phylogenetic relationship among Boraginaceae species and the maternal lineages of purple gromwells.</title>
        <authorList>
            <person name="Okada T."/>
            <person name="Watanabe K."/>
        </authorList>
    </citation>
    <scope>NUCLEOTIDE SEQUENCE [LARGE SCALE GENOMIC DNA]</scope>
</reference>
<name>A0AAV3RX05_LITER</name>